<reference evidence="2 3" key="1">
    <citation type="submission" date="2018-01" db="EMBL/GenBank/DDBJ databases">
        <title>Species boundaries and ecological features among Paraburkholderia terrae DSMZ17804T, P. hospita DSMZ17164T and P. caribensis DSMZ13236T.</title>
        <authorList>
            <person name="Pratama A.A."/>
        </authorList>
    </citation>
    <scope>NUCLEOTIDE SEQUENCE [LARGE SCALE GENOMIC DNA]</scope>
    <source>
        <strain evidence="2 3">DSM 17164</strain>
    </source>
</reference>
<evidence type="ECO:0000313" key="3">
    <source>
        <dbReference type="Proteomes" id="UP000236649"/>
    </source>
</evidence>
<protein>
    <submittedName>
        <fullName evidence="2">Uncharacterized protein</fullName>
    </submittedName>
</protein>
<dbReference type="KEGG" id="phs:C2L64_45155"/>
<dbReference type="Proteomes" id="UP000236649">
    <property type="component" value="Chromosome 4"/>
</dbReference>
<name>A0AAN1MQA0_9BURK</name>
<dbReference type="AlphaFoldDB" id="A0AAN1MQA0"/>
<feature type="region of interest" description="Disordered" evidence="1">
    <location>
        <begin position="31"/>
        <end position="50"/>
    </location>
</feature>
<evidence type="ECO:0000313" key="2">
    <source>
        <dbReference type="EMBL" id="AUT75563.1"/>
    </source>
</evidence>
<gene>
    <name evidence="2" type="ORF">C2L64_45155</name>
</gene>
<accession>A0AAN1MQA0</accession>
<evidence type="ECO:0000256" key="1">
    <source>
        <dbReference type="SAM" id="MobiDB-lite"/>
    </source>
</evidence>
<organism evidence="2 3">
    <name type="scientific">Paraburkholderia hospita</name>
    <dbReference type="NCBI Taxonomy" id="169430"/>
    <lineage>
        <taxon>Bacteria</taxon>
        <taxon>Pseudomonadati</taxon>
        <taxon>Pseudomonadota</taxon>
        <taxon>Betaproteobacteria</taxon>
        <taxon>Burkholderiales</taxon>
        <taxon>Burkholderiaceae</taxon>
        <taxon>Paraburkholderia</taxon>
    </lineage>
</organism>
<dbReference type="EMBL" id="CP026108">
    <property type="protein sequence ID" value="AUT75563.1"/>
    <property type="molecule type" value="Genomic_DNA"/>
</dbReference>
<sequence length="95" mass="9945">MFALPWNRRSRCCGMAVRFAWNTHGSLASPVEGRRGGGISPREQSVSARGDGLTLRGTRGRICGAAGQECGLAPLGAALRSTELACTGAVYFNSC</sequence>
<proteinExistence type="predicted"/>